<name>A5G9H2_GEOUR</name>
<gene>
    <name evidence="2" type="ordered locus">Gura_4297</name>
</gene>
<dbReference type="AlphaFoldDB" id="A5G9H2"/>
<evidence type="ECO:0000313" key="2">
    <source>
        <dbReference type="EMBL" id="ABQ28440.1"/>
    </source>
</evidence>
<keyword evidence="3" id="KW-1185">Reference proteome</keyword>
<dbReference type="KEGG" id="gur:Gura_4297"/>
<evidence type="ECO:0000313" key="3">
    <source>
        <dbReference type="Proteomes" id="UP000006695"/>
    </source>
</evidence>
<feature type="transmembrane region" description="Helical" evidence="1">
    <location>
        <begin position="37"/>
        <end position="61"/>
    </location>
</feature>
<dbReference type="HOGENOM" id="CLU_2167366_0_0_7"/>
<sequence length="110" mass="12357">MRKFFGILPKWLVLVVCFLLVALVGYADYITGDYSMLIFYLVPIALAAWYVGRFGGIAMAVASGGVRIGSDYSSFTSTSRMYWNCVEDMIFLLVVALLISTIKKQLKDEY</sequence>
<feature type="transmembrane region" description="Helical" evidence="1">
    <location>
        <begin position="81"/>
        <end position="102"/>
    </location>
</feature>
<dbReference type="Proteomes" id="UP000006695">
    <property type="component" value="Chromosome"/>
</dbReference>
<keyword evidence="1" id="KW-0812">Transmembrane</keyword>
<proteinExistence type="predicted"/>
<dbReference type="STRING" id="351605.Gura_4297"/>
<keyword evidence="1" id="KW-0472">Membrane</keyword>
<evidence type="ECO:0000256" key="1">
    <source>
        <dbReference type="SAM" id="Phobius"/>
    </source>
</evidence>
<evidence type="ECO:0008006" key="4">
    <source>
        <dbReference type="Google" id="ProtNLM"/>
    </source>
</evidence>
<accession>A5G9H2</accession>
<organism evidence="2 3">
    <name type="scientific">Geotalea uraniireducens (strain Rf4)</name>
    <name type="common">Geobacter uraniireducens</name>
    <dbReference type="NCBI Taxonomy" id="351605"/>
    <lineage>
        <taxon>Bacteria</taxon>
        <taxon>Pseudomonadati</taxon>
        <taxon>Thermodesulfobacteriota</taxon>
        <taxon>Desulfuromonadia</taxon>
        <taxon>Geobacterales</taxon>
        <taxon>Geobacteraceae</taxon>
        <taxon>Geotalea</taxon>
    </lineage>
</organism>
<dbReference type="RefSeq" id="WP_011941070.1">
    <property type="nucleotide sequence ID" value="NC_009483.1"/>
</dbReference>
<keyword evidence="1" id="KW-1133">Transmembrane helix</keyword>
<dbReference type="OrthoDB" id="9933252at2"/>
<dbReference type="EMBL" id="CP000698">
    <property type="protein sequence ID" value="ABQ28440.1"/>
    <property type="molecule type" value="Genomic_DNA"/>
</dbReference>
<reference evidence="2 3" key="1">
    <citation type="submission" date="2007-05" db="EMBL/GenBank/DDBJ databases">
        <title>Complete sequence of Geobacter uraniireducens Rf4.</title>
        <authorList>
            <consortium name="US DOE Joint Genome Institute"/>
            <person name="Copeland A."/>
            <person name="Lucas S."/>
            <person name="Lapidus A."/>
            <person name="Barry K."/>
            <person name="Detter J.C."/>
            <person name="Glavina del Rio T."/>
            <person name="Hammon N."/>
            <person name="Israni S."/>
            <person name="Dalin E."/>
            <person name="Tice H."/>
            <person name="Pitluck S."/>
            <person name="Chertkov O."/>
            <person name="Brettin T."/>
            <person name="Bruce D."/>
            <person name="Han C."/>
            <person name="Schmutz J."/>
            <person name="Larimer F."/>
            <person name="Land M."/>
            <person name="Hauser L."/>
            <person name="Kyrpides N."/>
            <person name="Mikhailova N."/>
            <person name="Shelobolina E."/>
            <person name="Aklujkar M."/>
            <person name="Lovley D."/>
            <person name="Richardson P."/>
        </authorList>
    </citation>
    <scope>NUCLEOTIDE SEQUENCE [LARGE SCALE GENOMIC DNA]</scope>
    <source>
        <strain evidence="2 3">Rf4</strain>
    </source>
</reference>
<protein>
    <recommendedName>
        <fullName evidence="4">Transmembrane protein</fullName>
    </recommendedName>
</protein>